<evidence type="ECO:0000256" key="7">
    <source>
        <dbReference type="RuleBase" id="RU363032"/>
    </source>
</evidence>
<comment type="subcellular location">
    <subcellularLocation>
        <location evidence="1 7">Cell membrane</location>
        <topology evidence="1 7">Multi-pass membrane protein</topology>
    </subcellularLocation>
</comment>
<dbReference type="InterPro" id="IPR000515">
    <property type="entry name" value="MetI-like"/>
</dbReference>
<dbReference type="InterPro" id="IPR035906">
    <property type="entry name" value="MetI-like_sf"/>
</dbReference>
<protein>
    <submittedName>
        <fullName evidence="10">Sugar ABC transporter permease</fullName>
    </submittedName>
</protein>
<dbReference type="GO" id="GO:0005886">
    <property type="term" value="C:plasma membrane"/>
    <property type="evidence" value="ECO:0007669"/>
    <property type="project" value="UniProtKB-SubCell"/>
</dbReference>
<dbReference type="EMBL" id="CP048050">
    <property type="protein sequence ID" value="QIS46520.1"/>
    <property type="molecule type" value="Genomic_DNA"/>
</dbReference>
<dbReference type="PANTHER" id="PTHR30193">
    <property type="entry name" value="ABC TRANSPORTER PERMEASE PROTEIN"/>
    <property type="match status" value="1"/>
</dbReference>
<evidence type="ECO:0000256" key="3">
    <source>
        <dbReference type="ARBA" id="ARBA00022475"/>
    </source>
</evidence>
<geneLocation type="plasmid" evidence="10 11">
    <name>pCM2_1101</name>
</geneLocation>
<feature type="transmembrane region" description="Helical" evidence="7">
    <location>
        <begin position="98"/>
        <end position="122"/>
    </location>
</feature>
<dbReference type="AlphaFoldDB" id="A0AAE6XTW7"/>
<keyword evidence="3" id="KW-1003">Cell membrane</keyword>
<feature type="transmembrane region" description="Helical" evidence="7">
    <location>
        <begin position="289"/>
        <end position="312"/>
    </location>
</feature>
<evidence type="ECO:0000256" key="6">
    <source>
        <dbReference type="ARBA" id="ARBA00023136"/>
    </source>
</evidence>
<feature type="transmembrane region" description="Helical" evidence="7">
    <location>
        <begin position="29"/>
        <end position="55"/>
    </location>
</feature>
<organism evidence="10 11">
    <name type="scientific">Clavibacter capsici</name>
    <dbReference type="NCBI Taxonomy" id="1874630"/>
    <lineage>
        <taxon>Bacteria</taxon>
        <taxon>Bacillati</taxon>
        <taxon>Actinomycetota</taxon>
        <taxon>Actinomycetes</taxon>
        <taxon>Micrococcales</taxon>
        <taxon>Microbacteriaceae</taxon>
        <taxon>Clavibacter</taxon>
    </lineage>
</organism>
<evidence type="ECO:0000256" key="4">
    <source>
        <dbReference type="ARBA" id="ARBA00022692"/>
    </source>
</evidence>
<dbReference type="CDD" id="cd06261">
    <property type="entry name" value="TM_PBP2"/>
    <property type="match status" value="1"/>
</dbReference>
<evidence type="ECO:0000313" key="10">
    <source>
        <dbReference type="EMBL" id="QIS46520.1"/>
    </source>
</evidence>
<dbReference type="SUPFAM" id="SSF161098">
    <property type="entry name" value="MetI-like"/>
    <property type="match status" value="1"/>
</dbReference>
<comment type="similarity">
    <text evidence="7">Belongs to the binding-protein-dependent transport system permease family.</text>
</comment>
<dbReference type="Proteomes" id="UP000503164">
    <property type="component" value="Plasmid pCM2_1101"/>
</dbReference>
<keyword evidence="5 7" id="KW-1133">Transmembrane helix</keyword>
<keyword evidence="4 7" id="KW-0812">Transmembrane</keyword>
<keyword evidence="6 7" id="KW-0472">Membrane</keyword>
<evidence type="ECO:0000259" key="9">
    <source>
        <dbReference type="PROSITE" id="PS50928"/>
    </source>
</evidence>
<dbReference type="Gene3D" id="1.10.3720.10">
    <property type="entry name" value="MetI-like"/>
    <property type="match status" value="1"/>
</dbReference>
<feature type="transmembrane region" description="Helical" evidence="7">
    <location>
        <begin position="181"/>
        <end position="202"/>
    </location>
</feature>
<accession>A0AAE6XTW7</accession>
<evidence type="ECO:0000256" key="8">
    <source>
        <dbReference type="SAM" id="MobiDB-lite"/>
    </source>
</evidence>
<gene>
    <name evidence="10" type="ORF">GW570_15200</name>
</gene>
<sequence length="320" mass="34732">MSSPTATIAPPHRPTAGQPRRRRSTQGAFTPWMFAAPAIILFAAFLIIPIIYAIYLSFRGFRVGAGGAFGRREETFIGFENYITALTDTEFVAGLGRVFLYGAISIPSVLGLALLFALLLDIPRVRFQSFTRTAIFLPFAVPGVIASLLWGFLYLPSTSPLSDISRALGGGALDFFGTPTLYFSLANIALWSGVGFNMIIIYTSLRAIPTEIYEAARIDGASEVQVALRIKVPLVAPALVLTGLFSVIGTLQLYSEPQTLRPFTPRISSTWVPLMKIYQDAFTNDNLGAAAAASVILAAAILAFSLLVLRFFQRRTFGDT</sequence>
<dbReference type="PROSITE" id="PS50928">
    <property type="entry name" value="ABC_TM1"/>
    <property type="match status" value="1"/>
</dbReference>
<evidence type="ECO:0000256" key="2">
    <source>
        <dbReference type="ARBA" id="ARBA00022448"/>
    </source>
</evidence>
<feature type="domain" description="ABC transmembrane type-1" evidence="9">
    <location>
        <begin position="95"/>
        <end position="308"/>
    </location>
</feature>
<dbReference type="GO" id="GO:0055085">
    <property type="term" value="P:transmembrane transport"/>
    <property type="evidence" value="ECO:0007669"/>
    <property type="project" value="InterPro"/>
</dbReference>
<feature type="transmembrane region" description="Helical" evidence="7">
    <location>
        <begin position="234"/>
        <end position="254"/>
    </location>
</feature>
<dbReference type="PANTHER" id="PTHR30193:SF41">
    <property type="entry name" value="DIACETYLCHITOBIOSE UPTAKE SYSTEM PERMEASE PROTEIN NGCF"/>
    <property type="match status" value="1"/>
</dbReference>
<keyword evidence="10" id="KW-0614">Plasmid</keyword>
<feature type="transmembrane region" description="Helical" evidence="7">
    <location>
        <begin position="134"/>
        <end position="155"/>
    </location>
</feature>
<keyword evidence="2 7" id="KW-0813">Transport</keyword>
<dbReference type="Pfam" id="PF00528">
    <property type="entry name" value="BPD_transp_1"/>
    <property type="match status" value="1"/>
</dbReference>
<dbReference type="RefSeq" id="WP_167441283.1">
    <property type="nucleotide sequence ID" value="NZ_CP048050.1"/>
</dbReference>
<evidence type="ECO:0000313" key="11">
    <source>
        <dbReference type="Proteomes" id="UP000503164"/>
    </source>
</evidence>
<keyword evidence="11" id="KW-1185">Reference proteome</keyword>
<name>A0AAE6XTW7_9MICO</name>
<feature type="region of interest" description="Disordered" evidence="8">
    <location>
        <begin position="1"/>
        <end position="23"/>
    </location>
</feature>
<reference evidence="10 11" key="1">
    <citation type="journal article" date="2020" name="Mol. Plant Pathol.">
        <title>Plasmid composition and the chpG gene determine the virulence level of Clavibacter capsici natural isolates in pepper.</title>
        <authorList>
            <person name="Hwang I.S."/>
            <person name="Lee H.M."/>
            <person name="Oh E.J."/>
            <person name="Lee S."/>
            <person name="Heu S."/>
            <person name="Oh C.S."/>
        </authorList>
    </citation>
    <scope>NUCLEOTIDE SEQUENCE [LARGE SCALE GENOMIC DNA]</scope>
    <source>
        <strain evidence="10 11">1101</strain>
    </source>
</reference>
<dbReference type="InterPro" id="IPR051393">
    <property type="entry name" value="ABC_transporter_permease"/>
</dbReference>
<evidence type="ECO:0000256" key="5">
    <source>
        <dbReference type="ARBA" id="ARBA00022989"/>
    </source>
</evidence>
<evidence type="ECO:0000256" key="1">
    <source>
        <dbReference type="ARBA" id="ARBA00004651"/>
    </source>
</evidence>
<proteinExistence type="inferred from homology"/>